<comment type="caution">
    <text evidence="2">The sequence shown here is derived from an EMBL/GenBank/DDBJ whole genome shotgun (WGS) entry which is preliminary data.</text>
</comment>
<protein>
    <submittedName>
        <fullName evidence="2">Uncharacterized protein</fullName>
    </submittedName>
</protein>
<evidence type="ECO:0000313" key="3">
    <source>
        <dbReference type="Proteomes" id="UP000070186"/>
    </source>
</evidence>
<evidence type="ECO:0000313" key="2">
    <source>
        <dbReference type="EMBL" id="KXB31276.1"/>
    </source>
</evidence>
<keyword evidence="3" id="KW-1185">Reference proteome</keyword>
<reference evidence="2 3" key="1">
    <citation type="submission" date="2015-12" db="EMBL/GenBank/DDBJ databases">
        <title>Nitrous oxide reduction kinetics distinguish bacteria harboring typical versus atypical NosZ.</title>
        <authorList>
            <person name="Yoon S."/>
            <person name="Nissen S."/>
            <person name="Park D."/>
            <person name="Sanford R.A."/>
            <person name="Loeffler F.E."/>
        </authorList>
    </citation>
    <scope>NUCLEOTIDE SEQUENCE [LARGE SCALE GENOMIC DNA]</scope>
    <source>
        <strain evidence="2 3">ATCC BAA-841</strain>
    </source>
</reference>
<feature type="coiled-coil region" evidence="1">
    <location>
        <begin position="9"/>
        <end position="36"/>
    </location>
</feature>
<evidence type="ECO:0000256" key="1">
    <source>
        <dbReference type="SAM" id="Coils"/>
    </source>
</evidence>
<dbReference type="EMBL" id="LODL01000016">
    <property type="protein sequence ID" value="KXB31276.1"/>
    <property type="molecule type" value="Genomic_DNA"/>
</dbReference>
<proteinExistence type="predicted"/>
<keyword evidence="1" id="KW-0175">Coiled coil</keyword>
<gene>
    <name evidence="2" type="ORF">AT959_07800</name>
</gene>
<dbReference type="Proteomes" id="UP000070186">
    <property type="component" value="Unassembled WGS sequence"/>
</dbReference>
<sequence length="135" mass="14891">MLSLQFQCAAAIYERIKALDLELSELDREAFELGEEISEMMVAANLTDADVARLADLAGEVMRSHRVTRDDTSGISMYDGDDGLPCLCSSVHLAVSYEEASDMNFELAELVANATPSLSPNRYIIRFVGRDEHNA</sequence>
<organism evidence="2 3">
    <name type="scientific">Dechloromonas denitrificans</name>
    <dbReference type="NCBI Taxonomy" id="281362"/>
    <lineage>
        <taxon>Bacteria</taxon>
        <taxon>Pseudomonadati</taxon>
        <taxon>Pseudomonadota</taxon>
        <taxon>Betaproteobacteria</taxon>
        <taxon>Rhodocyclales</taxon>
        <taxon>Azonexaceae</taxon>
        <taxon>Dechloromonas</taxon>
    </lineage>
</organism>
<name>A0A133XK36_9RHOO</name>
<dbReference type="AlphaFoldDB" id="A0A133XK36"/>
<accession>A0A133XK36</accession>